<comment type="caution">
    <text evidence="2">The sequence shown here is derived from an EMBL/GenBank/DDBJ whole genome shotgun (WGS) entry which is preliminary data.</text>
</comment>
<dbReference type="EMBL" id="LODT01000014">
    <property type="protein sequence ID" value="KYR00433.1"/>
    <property type="molecule type" value="Genomic_DNA"/>
</dbReference>
<evidence type="ECO:0000313" key="2">
    <source>
        <dbReference type="EMBL" id="KYR00433.1"/>
    </source>
</evidence>
<dbReference type="OMA" id="WGGWFSS"/>
<feature type="compositionally biased region" description="Basic and acidic residues" evidence="1">
    <location>
        <begin position="18"/>
        <end position="45"/>
    </location>
</feature>
<dbReference type="Proteomes" id="UP000076078">
    <property type="component" value="Unassembled WGS sequence"/>
</dbReference>
<accession>A0A152A2F5</accession>
<gene>
    <name evidence="2" type="ORF">DLAC_03042</name>
</gene>
<feature type="region of interest" description="Disordered" evidence="1">
    <location>
        <begin position="208"/>
        <end position="237"/>
    </location>
</feature>
<organism evidence="2 3">
    <name type="scientific">Tieghemostelium lacteum</name>
    <name type="common">Slime mold</name>
    <name type="synonym">Dictyostelium lacteum</name>
    <dbReference type="NCBI Taxonomy" id="361077"/>
    <lineage>
        <taxon>Eukaryota</taxon>
        <taxon>Amoebozoa</taxon>
        <taxon>Evosea</taxon>
        <taxon>Eumycetozoa</taxon>
        <taxon>Dictyostelia</taxon>
        <taxon>Dictyosteliales</taxon>
        <taxon>Raperosteliaceae</taxon>
        <taxon>Tieghemostelium</taxon>
    </lineage>
</organism>
<feature type="compositionally biased region" description="Low complexity" evidence="1">
    <location>
        <begin position="158"/>
        <end position="171"/>
    </location>
</feature>
<reference evidence="2 3" key="1">
    <citation type="submission" date="2015-12" db="EMBL/GenBank/DDBJ databases">
        <title>Dictyostelia acquired genes for synthesis and detection of signals that induce cell-type specialization by lateral gene transfer from prokaryotes.</title>
        <authorList>
            <person name="Gloeckner G."/>
            <person name="Schaap P."/>
        </authorList>
    </citation>
    <scope>NUCLEOTIDE SEQUENCE [LARGE SCALE GENOMIC DNA]</scope>
    <source>
        <strain evidence="2 3">TK</strain>
    </source>
</reference>
<feature type="compositionally biased region" description="Low complexity" evidence="1">
    <location>
        <begin position="349"/>
        <end position="380"/>
    </location>
</feature>
<proteinExistence type="predicted"/>
<keyword evidence="3" id="KW-1185">Reference proteome</keyword>
<dbReference type="AlphaFoldDB" id="A0A152A2F5"/>
<feature type="compositionally biased region" description="Basic residues" evidence="1">
    <location>
        <begin position="1"/>
        <end position="14"/>
    </location>
</feature>
<evidence type="ECO:0000313" key="3">
    <source>
        <dbReference type="Proteomes" id="UP000076078"/>
    </source>
</evidence>
<dbReference type="OrthoDB" id="20756at2759"/>
<sequence length="664" mass="75254">MGKKHNKRHQKKALIRVTESDNIDKSFEPELQQQDKFEKTEQKKEEEEEQKEQQQQPEQQQQEQEKEEEEKEETKLQENEPIKIDDGWDDNDIVFEKKQTKTKTAETNNDWNEPDIIIEDKPVLPVTEKPKKTKGKKIIKKIIRKPVPKTPKSPPQATPQATPVTQTPQTSGWGWFSSISSAVTSTINSIARLDEDEEEDFIEEEIEVEVSDSDSDEENMIDTEKKKQDIISDNDNDEPETIMNAIDNGVFKTADIIADSLYFAGSFLSSGFKTVQEQANIENVKGLAQGVAHISKETGKKATQSEMYEKGQKIATSMVDTSVDVLEQVGQKAYSIFSSQIKSNKNHNNDIPTTTTTTTSTTATSTPTSPTISTNNNNNIDENQTSPKTTNSKATSLTSSVNSSGGNIKRFILPGDLQVFDDGQFESNQATEHFKIHLYVQEIEKLSVESTMKIHQLNRKIQNTTIQTQVNTDQSEIKEILEGDSDIESRLSGLSLKSIYFNNDSLELQQDYNDYFEKLQEYLPTLKSKSTENILCRGLENIYQLLAISLQLISIISHSLIDGRLQQQDNNSSESIKEYSNRRSIEVVFLLTKYKQDISSLSNILLELLKSKQNPNSRKLINTLNIETNNAISHIDDSKTSIIPICQLSYLNEIKIPKKNNQKQ</sequence>
<feature type="compositionally biased region" description="Pro residues" evidence="1">
    <location>
        <begin position="148"/>
        <end position="157"/>
    </location>
</feature>
<feature type="compositionally biased region" description="Basic residues" evidence="1">
    <location>
        <begin position="131"/>
        <end position="147"/>
    </location>
</feature>
<feature type="compositionally biased region" description="Acidic residues" evidence="1">
    <location>
        <begin position="208"/>
        <end position="221"/>
    </location>
</feature>
<feature type="compositionally biased region" description="Polar residues" evidence="1">
    <location>
        <begin position="381"/>
        <end position="403"/>
    </location>
</feature>
<protein>
    <submittedName>
        <fullName evidence="2">Saccharopine dehydrogenase</fullName>
    </submittedName>
</protein>
<dbReference type="FunCoup" id="A0A152A2F5">
    <property type="interactions" value="411"/>
</dbReference>
<feature type="region of interest" description="Disordered" evidence="1">
    <location>
        <begin position="127"/>
        <end position="173"/>
    </location>
</feature>
<feature type="region of interest" description="Disordered" evidence="1">
    <location>
        <begin position="1"/>
        <end position="108"/>
    </location>
</feature>
<feature type="region of interest" description="Disordered" evidence="1">
    <location>
        <begin position="343"/>
        <end position="403"/>
    </location>
</feature>
<evidence type="ECO:0000256" key="1">
    <source>
        <dbReference type="SAM" id="MobiDB-lite"/>
    </source>
</evidence>
<feature type="compositionally biased region" description="Basic and acidic residues" evidence="1">
    <location>
        <begin position="72"/>
        <end position="86"/>
    </location>
</feature>
<feature type="compositionally biased region" description="Low complexity" evidence="1">
    <location>
        <begin position="53"/>
        <end position="62"/>
    </location>
</feature>
<dbReference type="InParanoid" id="A0A152A2F5"/>
<name>A0A152A2F5_TIELA</name>